<proteinExistence type="predicted"/>
<evidence type="ECO:0000313" key="2">
    <source>
        <dbReference type="Proteomes" id="UP000598120"/>
    </source>
</evidence>
<dbReference type="EMBL" id="BMIC01000006">
    <property type="protein sequence ID" value="GFZ91301.1"/>
    <property type="molecule type" value="Genomic_DNA"/>
</dbReference>
<accession>A0A8J2XGY8</accession>
<sequence length="86" mass="9846">MLSVKLSKAVLKGIHKSDELMCFESKTLNSLKSLVDIALISVDDFLSSSVLDSEFLQEKIKRKVKINRNDFMINIFIKNTKNRTLI</sequence>
<gene>
    <name evidence="1" type="ORF">GCM10011531_23730</name>
</gene>
<name>A0A8J2XGY8_9FLAO</name>
<evidence type="ECO:0000313" key="1">
    <source>
        <dbReference type="EMBL" id="GFZ91301.1"/>
    </source>
</evidence>
<dbReference type="AlphaFoldDB" id="A0A8J2XGY8"/>
<keyword evidence="2" id="KW-1185">Reference proteome</keyword>
<comment type="caution">
    <text evidence="1">The sequence shown here is derived from an EMBL/GenBank/DDBJ whole genome shotgun (WGS) entry which is preliminary data.</text>
</comment>
<protein>
    <submittedName>
        <fullName evidence="1">Uncharacterized protein</fullName>
    </submittedName>
</protein>
<organism evidence="1 2">
    <name type="scientific">Aquaticitalea lipolytica</name>
    <dbReference type="NCBI Taxonomy" id="1247562"/>
    <lineage>
        <taxon>Bacteria</taxon>
        <taxon>Pseudomonadati</taxon>
        <taxon>Bacteroidota</taxon>
        <taxon>Flavobacteriia</taxon>
        <taxon>Flavobacteriales</taxon>
        <taxon>Flavobacteriaceae</taxon>
        <taxon>Aquaticitalea</taxon>
    </lineage>
</organism>
<reference evidence="1 2" key="1">
    <citation type="journal article" date="2014" name="Int. J. Syst. Evol. Microbiol.">
        <title>Complete genome sequence of Corynebacterium casei LMG S-19264T (=DSM 44701T), isolated from a smear-ripened cheese.</title>
        <authorList>
            <consortium name="US DOE Joint Genome Institute (JGI-PGF)"/>
            <person name="Walter F."/>
            <person name="Albersmeier A."/>
            <person name="Kalinowski J."/>
            <person name="Ruckert C."/>
        </authorList>
    </citation>
    <scope>NUCLEOTIDE SEQUENCE [LARGE SCALE GENOMIC DNA]</scope>
    <source>
        <strain evidence="1 2">CGMCC 1.15295</strain>
    </source>
</reference>
<dbReference type="Proteomes" id="UP000598120">
    <property type="component" value="Unassembled WGS sequence"/>
</dbReference>